<dbReference type="Pfam" id="PF03401">
    <property type="entry name" value="TctC"/>
    <property type="match status" value="1"/>
</dbReference>
<dbReference type="PANTHER" id="PTHR42928:SF5">
    <property type="entry name" value="BLR1237 PROTEIN"/>
    <property type="match status" value="1"/>
</dbReference>
<dbReference type="RefSeq" id="WP_017524141.1">
    <property type="nucleotide sequence ID" value="NZ_JACCEX010000001.1"/>
</dbReference>
<dbReference type="CDD" id="cd13578">
    <property type="entry name" value="PBP2_Bug27"/>
    <property type="match status" value="1"/>
</dbReference>
<evidence type="ECO:0000313" key="2">
    <source>
        <dbReference type="EMBL" id="PVY67992.1"/>
    </source>
</evidence>
<dbReference type="SUPFAM" id="SSF53850">
    <property type="entry name" value="Periplasmic binding protein-like II"/>
    <property type="match status" value="1"/>
</dbReference>
<dbReference type="STRING" id="1231391.GCA_000308195_01783"/>
<comment type="similarity">
    <text evidence="1">Belongs to the UPF0065 (bug) family.</text>
</comment>
<keyword evidence="3" id="KW-1185">Reference proteome</keyword>
<dbReference type="Gene3D" id="3.40.190.10">
    <property type="entry name" value="Periplasmic binding protein-like II"/>
    <property type="match status" value="1"/>
</dbReference>
<reference evidence="2 3" key="1">
    <citation type="submission" date="2018-04" db="EMBL/GenBank/DDBJ databases">
        <title>Genomic Encyclopedia of Type Strains, Phase IV (KMG-IV): sequencing the most valuable type-strain genomes for metagenomic binning, comparative biology and taxonomic classification.</title>
        <authorList>
            <person name="Goeker M."/>
        </authorList>
    </citation>
    <scope>NUCLEOTIDE SEQUENCE [LARGE SCALE GENOMIC DNA]</scope>
    <source>
        <strain evidence="2 3">DSM 10065</strain>
    </source>
</reference>
<evidence type="ECO:0000313" key="3">
    <source>
        <dbReference type="Proteomes" id="UP000246145"/>
    </source>
</evidence>
<gene>
    <name evidence="2" type="ORF">C7440_0378</name>
</gene>
<dbReference type="AlphaFoldDB" id="A0A2U1CQ13"/>
<comment type="caution">
    <text evidence="2">The sequence shown here is derived from an EMBL/GenBank/DDBJ whole genome shotgun (WGS) entry which is preliminary data.</text>
</comment>
<dbReference type="Proteomes" id="UP000246145">
    <property type="component" value="Unassembled WGS sequence"/>
</dbReference>
<proteinExistence type="inferred from homology"/>
<evidence type="ECO:0000256" key="1">
    <source>
        <dbReference type="ARBA" id="ARBA00006987"/>
    </source>
</evidence>
<dbReference type="Gene3D" id="3.40.190.150">
    <property type="entry name" value="Bordetella uptake gene, domain 1"/>
    <property type="match status" value="1"/>
</dbReference>
<dbReference type="PIRSF" id="PIRSF017082">
    <property type="entry name" value="YflP"/>
    <property type="match status" value="1"/>
</dbReference>
<sequence length="341" mass="35909">MKAKTSSAARLRFLLQLPVRLFLGMAALLVVGCLTAFSALAATASNYPSRPIKLVVPFPPGGSSDIPARLIAKKLEDAWGQAVVVENRAGATGTIGESHVAHAKPDGYTLLVATSSSHTMGPYTIKKLSYDPVKDLAPVTLFAWVPHLIVAHPSVQAATVQELIAVARGRPGELNYSTSGNGSSVHLATEIFSRRAGIQMTQIPYRGVNPAALAVASGQVQLMFPPAVVALPHIESGSMRALATLTPERLPSLPEVPTMDEAGLAGYQFSTWLGLLAPAGTPDEIILALQAELARIMSEPEVRQTLAEMSFTPTATTPGEFGAIIQRETAEHKALIAGLGL</sequence>
<accession>A0A2U1CQ13</accession>
<dbReference type="InterPro" id="IPR005064">
    <property type="entry name" value="BUG"/>
</dbReference>
<dbReference type="OrthoDB" id="8678477at2"/>
<dbReference type="PROSITE" id="PS51257">
    <property type="entry name" value="PROKAR_LIPOPROTEIN"/>
    <property type="match status" value="1"/>
</dbReference>
<dbReference type="InterPro" id="IPR042100">
    <property type="entry name" value="Bug_dom1"/>
</dbReference>
<protein>
    <submittedName>
        <fullName evidence="2">Tripartite-type tricarboxylate transporter receptor subunit TctC</fullName>
    </submittedName>
</protein>
<name>A0A2U1CQ13_9BURK</name>
<dbReference type="PANTHER" id="PTHR42928">
    <property type="entry name" value="TRICARBOXYLATE-BINDING PROTEIN"/>
    <property type="match status" value="1"/>
</dbReference>
<organism evidence="2 3">
    <name type="scientific">Pusillimonas noertemannii</name>
    <dbReference type="NCBI Taxonomy" id="305977"/>
    <lineage>
        <taxon>Bacteria</taxon>
        <taxon>Pseudomonadati</taxon>
        <taxon>Pseudomonadota</taxon>
        <taxon>Betaproteobacteria</taxon>
        <taxon>Burkholderiales</taxon>
        <taxon>Alcaligenaceae</taxon>
        <taxon>Pusillimonas</taxon>
    </lineage>
</organism>
<dbReference type="EMBL" id="QEKO01000001">
    <property type="protein sequence ID" value="PVY67992.1"/>
    <property type="molecule type" value="Genomic_DNA"/>
</dbReference>
<keyword evidence="2" id="KW-0675">Receptor</keyword>